<proteinExistence type="predicted"/>
<sequence length="295" mass="32845">MCKTILMKEIRFLVLSGLILLSFVNFSEAQVLLNPSEVVLHIGEDGIPPRNSEGAFIQLKDGRILFAYSKFEGGSGDHANGSIAGRYSSDGGKTWTKNDEIIVSNEGGMNVMSVSFLRLDNGSIAIFYARKNSLDDCKPFMRISNDEAQTWSAPIPMINDKDGYFVLNNDRVIQLPGGRLLAPVSLHKTAGVDFSMRGSIYCYYSDDQGKTWNSSQEMPNQDNVVVQEPGVVLLKNGDIMMWLRTDRGVQYLSTSQDSGLTWEEVHPSKNCLTQSSSLSKKNPENRRPFVDLEQQ</sequence>
<dbReference type="AlphaFoldDB" id="S7WRR3"/>
<keyword evidence="3" id="KW-0378">Hydrolase</keyword>
<dbReference type="PANTHER" id="PTHR43752:SF2">
    <property type="entry name" value="BNR_ASP-BOX REPEAT FAMILY PROTEIN"/>
    <property type="match status" value="1"/>
</dbReference>
<evidence type="ECO:0000259" key="2">
    <source>
        <dbReference type="Pfam" id="PF13088"/>
    </source>
</evidence>
<protein>
    <submittedName>
        <fullName evidence="3">Sialidase</fullName>
        <ecNumber evidence="3">3.2.1.18</ecNumber>
    </submittedName>
</protein>
<keyword evidence="3" id="KW-0326">Glycosidase</keyword>
<feature type="domain" description="Sialidase" evidence="2">
    <location>
        <begin position="71"/>
        <end position="269"/>
    </location>
</feature>
<feature type="compositionally biased region" description="Basic and acidic residues" evidence="1">
    <location>
        <begin position="281"/>
        <end position="295"/>
    </location>
</feature>
<accession>S7WRR3</accession>
<evidence type="ECO:0000256" key="1">
    <source>
        <dbReference type="SAM" id="MobiDB-lite"/>
    </source>
</evidence>
<comment type="caution">
    <text evidence="3">The sequence shown here is derived from an EMBL/GenBank/DDBJ whole genome shotgun (WGS) entry which is preliminary data.</text>
</comment>
<dbReference type="Pfam" id="PF13088">
    <property type="entry name" value="BNR_2"/>
    <property type="match status" value="1"/>
</dbReference>
<dbReference type="GO" id="GO:0004308">
    <property type="term" value="F:exo-alpha-sialidase activity"/>
    <property type="evidence" value="ECO:0007669"/>
    <property type="project" value="UniProtKB-EC"/>
</dbReference>
<dbReference type="STRING" id="641524.ADICYQ_1531"/>
<evidence type="ECO:0000313" key="3">
    <source>
        <dbReference type="EMBL" id="EPR69429.1"/>
    </source>
</evidence>
<dbReference type="InterPro" id="IPR036278">
    <property type="entry name" value="Sialidase_sf"/>
</dbReference>
<name>S7WRR3_9BACT</name>
<feature type="region of interest" description="Disordered" evidence="1">
    <location>
        <begin position="272"/>
        <end position="295"/>
    </location>
</feature>
<dbReference type="EMBL" id="ATNM01000065">
    <property type="protein sequence ID" value="EPR69429.1"/>
    <property type="molecule type" value="Genomic_DNA"/>
</dbReference>
<dbReference type="InterPro" id="IPR011040">
    <property type="entry name" value="Sialidase"/>
</dbReference>
<dbReference type="PATRIC" id="fig|641524.5.peg.1519"/>
<dbReference type="CDD" id="cd15482">
    <property type="entry name" value="Sialidase_non-viral"/>
    <property type="match status" value="1"/>
</dbReference>
<dbReference type="Proteomes" id="UP000014974">
    <property type="component" value="Unassembled WGS sequence"/>
</dbReference>
<gene>
    <name evidence="3" type="ORF">ADICYQ_1531</name>
</gene>
<dbReference type="SUPFAM" id="SSF50939">
    <property type="entry name" value="Sialidases"/>
    <property type="match status" value="1"/>
</dbReference>
<dbReference type="EC" id="3.2.1.18" evidence="3"/>
<dbReference type="PANTHER" id="PTHR43752">
    <property type="entry name" value="BNR/ASP-BOX REPEAT FAMILY PROTEIN"/>
    <property type="match status" value="1"/>
</dbReference>
<dbReference type="eggNOG" id="COG4409">
    <property type="taxonomic scope" value="Bacteria"/>
</dbReference>
<reference evidence="3 4" key="1">
    <citation type="journal article" date="2013" name="Genome Announc.">
        <title>Draft Genome Sequence of Cyclobacterium qasimii Strain M12-11BT, Isolated from Arctic Marine Sediment.</title>
        <authorList>
            <person name="Shivaji S."/>
            <person name="Ara S."/>
            <person name="Singh A."/>
            <person name="Kumar Pinnaka A."/>
        </authorList>
    </citation>
    <scope>NUCLEOTIDE SEQUENCE [LARGE SCALE GENOMIC DNA]</scope>
    <source>
        <strain evidence="3 4">M12-11B</strain>
    </source>
</reference>
<dbReference type="Gene3D" id="2.120.10.10">
    <property type="match status" value="1"/>
</dbReference>
<evidence type="ECO:0000313" key="4">
    <source>
        <dbReference type="Proteomes" id="UP000014974"/>
    </source>
</evidence>
<organism evidence="3 4">
    <name type="scientific">Cyclobacterium qasimii M12-11B</name>
    <dbReference type="NCBI Taxonomy" id="641524"/>
    <lineage>
        <taxon>Bacteria</taxon>
        <taxon>Pseudomonadati</taxon>
        <taxon>Bacteroidota</taxon>
        <taxon>Cytophagia</taxon>
        <taxon>Cytophagales</taxon>
        <taxon>Cyclobacteriaceae</taxon>
        <taxon>Cyclobacterium</taxon>
    </lineage>
</organism>